<keyword evidence="2" id="KW-1185">Reference proteome</keyword>
<sequence length="286" mass="34140">MKSGTSVKIKKNGRINKYYLFCNSCGCEYAFDENNKLLERTYFIKCYNEVKSLSDEIHLRNLEIKTGLSMEQIKRCFAYYRTRDVLSWDIIGEEVIVQPSTLNDIIMALKQKEKLNIIKKWNCFKNYTEYLTYRYHQDIVTILQHKYSKHKKVKQEVRNIEKVNEILKEMFTKDESITILSVCTKAGISPETARLWGWNTFIAHDKKNQKLKRELDRKNECYQLVDELLERSNRRITSEEIYRHLGVGRTVLWRFAPEVTSYITNRLKGHNKFTGEDMWNYHTKGE</sequence>
<proteinExistence type="predicted"/>
<reference evidence="1" key="2">
    <citation type="submission" date="2020-09" db="EMBL/GenBank/DDBJ databases">
        <authorList>
            <person name="Sun Q."/>
            <person name="Zhou Y."/>
        </authorList>
    </citation>
    <scope>NUCLEOTIDE SEQUENCE</scope>
    <source>
        <strain evidence="1">CGMCC 1.6333</strain>
    </source>
</reference>
<comment type="caution">
    <text evidence="1">The sequence shown here is derived from an EMBL/GenBank/DDBJ whole genome shotgun (WGS) entry which is preliminary data.</text>
</comment>
<accession>A0A917TV17</accession>
<reference evidence="1" key="1">
    <citation type="journal article" date="2014" name="Int. J. Syst. Evol. Microbiol.">
        <title>Complete genome sequence of Corynebacterium casei LMG S-19264T (=DSM 44701T), isolated from a smear-ripened cheese.</title>
        <authorList>
            <consortium name="US DOE Joint Genome Institute (JGI-PGF)"/>
            <person name="Walter F."/>
            <person name="Albersmeier A."/>
            <person name="Kalinowski J."/>
            <person name="Ruckert C."/>
        </authorList>
    </citation>
    <scope>NUCLEOTIDE SEQUENCE</scope>
    <source>
        <strain evidence="1">CGMCC 1.6333</strain>
    </source>
</reference>
<evidence type="ECO:0000313" key="1">
    <source>
        <dbReference type="EMBL" id="GGM39179.1"/>
    </source>
</evidence>
<name>A0A917TV17_9BACI</name>
<dbReference type="Proteomes" id="UP000618460">
    <property type="component" value="Unassembled WGS sequence"/>
</dbReference>
<dbReference type="AlphaFoldDB" id="A0A917TV17"/>
<organism evidence="1 2">
    <name type="scientific">Paraliobacillus quinghaiensis</name>
    <dbReference type="NCBI Taxonomy" id="470815"/>
    <lineage>
        <taxon>Bacteria</taxon>
        <taxon>Bacillati</taxon>
        <taxon>Bacillota</taxon>
        <taxon>Bacilli</taxon>
        <taxon>Bacillales</taxon>
        <taxon>Bacillaceae</taxon>
        <taxon>Paraliobacillus</taxon>
    </lineage>
</organism>
<gene>
    <name evidence="1" type="ORF">GCM10011351_26680</name>
</gene>
<dbReference type="EMBL" id="BMLG01000019">
    <property type="protein sequence ID" value="GGM39179.1"/>
    <property type="molecule type" value="Genomic_DNA"/>
</dbReference>
<evidence type="ECO:0000313" key="2">
    <source>
        <dbReference type="Proteomes" id="UP000618460"/>
    </source>
</evidence>
<protein>
    <submittedName>
        <fullName evidence="1">Uncharacterized protein</fullName>
    </submittedName>
</protein>